<accession>A0A285X5C4</accession>
<name>A0A285X5C4_9FLAO</name>
<evidence type="ECO:0008006" key="3">
    <source>
        <dbReference type="Google" id="ProtNLM"/>
    </source>
</evidence>
<sequence>MYLFVFTALLAIFFYVNGNKIVDSKEQEIALLKSQLEETEYNPEASSSKPTGNDSFSLVNNEEALTYLENRGFDPSEIIAKVEEELISRNAADADNELIPYEGMAGHFRINKVKLLNHKWAIASFTDGSYWGDLFITYEIDDDANIDVATEKAVLYPNN</sequence>
<evidence type="ECO:0000313" key="1">
    <source>
        <dbReference type="EMBL" id="SOC80206.1"/>
    </source>
</evidence>
<dbReference type="EMBL" id="OCMF01000002">
    <property type="protein sequence ID" value="SOC80206.1"/>
    <property type="molecule type" value="Genomic_DNA"/>
</dbReference>
<dbReference type="Proteomes" id="UP000219193">
    <property type="component" value="Unassembled WGS sequence"/>
</dbReference>
<organism evidence="1 2">
    <name type="scientific">Salinimicrobium sediminis</name>
    <dbReference type="NCBI Taxonomy" id="1343891"/>
    <lineage>
        <taxon>Bacteria</taxon>
        <taxon>Pseudomonadati</taxon>
        <taxon>Bacteroidota</taxon>
        <taxon>Flavobacteriia</taxon>
        <taxon>Flavobacteriales</taxon>
        <taxon>Flavobacteriaceae</taxon>
        <taxon>Salinimicrobium</taxon>
    </lineage>
</organism>
<gene>
    <name evidence="1" type="ORF">SAMN06296241_1752</name>
</gene>
<evidence type="ECO:0000313" key="2">
    <source>
        <dbReference type="Proteomes" id="UP000219193"/>
    </source>
</evidence>
<dbReference type="AlphaFoldDB" id="A0A285X5C4"/>
<protein>
    <recommendedName>
        <fullName evidence="3">Hydrolase</fullName>
    </recommendedName>
</protein>
<keyword evidence="2" id="KW-1185">Reference proteome</keyword>
<proteinExistence type="predicted"/>
<reference evidence="2" key="1">
    <citation type="submission" date="2017-09" db="EMBL/GenBank/DDBJ databases">
        <authorList>
            <person name="Varghese N."/>
            <person name="Submissions S."/>
        </authorList>
    </citation>
    <scope>NUCLEOTIDE SEQUENCE [LARGE SCALE GENOMIC DNA]</scope>
    <source>
        <strain evidence="2">CGMCC 1.12641</strain>
    </source>
</reference>